<dbReference type="Proteomes" id="UP000054558">
    <property type="component" value="Unassembled WGS sequence"/>
</dbReference>
<gene>
    <name evidence="2" type="ORF">KFL_014450015</name>
</gene>
<feature type="compositionally biased region" description="Basic and acidic residues" evidence="1">
    <location>
        <begin position="195"/>
        <end position="205"/>
    </location>
</feature>
<feature type="compositionally biased region" description="Basic and acidic residues" evidence="1">
    <location>
        <begin position="212"/>
        <end position="227"/>
    </location>
</feature>
<evidence type="ECO:0000313" key="2">
    <source>
        <dbReference type="EMBL" id="GAQ93329.1"/>
    </source>
</evidence>
<dbReference type="EMBL" id="DF238394">
    <property type="protein sequence ID" value="GAQ93329.1"/>
    <property type="molecule type" value="Genomic_DNA"/>
</dbReference>
<accession>A0A1Y1IUN8</accession>
<sequence length="262" mass="30712">MFHRLRELIRLNKKTENGREIVEKAVFAMKPELRRAVERQTLTWEEEELTRTKLEARCRQIEEALYTREPRRALVKMVKGDLAGKLGGMSLFGASSSWGNERKRESNDSGEAKLKSQSKGERRREKTLRRTLKRRTISEAPLWRGQRPYRERRRISELWRSAMADEGPQLRLARRRSETPPLPCARLARLSASQHEPKRTVCAREVHRRRSSSRESGRRRAPETEGEKESEEEEAPARRRRAARGKEPQAIHEVRFPPAFQS</sequence>
<dbReference type="AlphaFoldDB" id="A0A1Y1IUN8"/>
<name>A0A1Y1IUN8_KLENI</name>
<evidence type="ECO:0000313" key="3">
    <source>
        <dbReference type="Proteomes" id="UP000054558"/>
    </source>
</evidence>
<feature type="compositionally biased region" description="Basic and acidic residues" evidence="1">
    <location>
        <begin position="100"/>
        <end position="124"/>
    </location>
</feature>
<feature type="compositionally biased region" description="Basic and acidic residues" evidence="1">
    <location>
        <begin position="244"/>
        <end position="255"/>
    </location>
</feature>
<feature type="region of interest" description="Disordered" evidence="1">
    <location>
        <begin position="191"/>
        <end position="262"/>
    </location>
</feature>
<feature type="region of interest" description="Disordered" evidence="1">
    <location>
        <begin position="96"/>
        <end position="128"/>
    </location>
</feature>
<organism evidence="2 3">
    <name type="scientific">Klebsormidium nitens</name>
    <name type="common">Green alga</name>
    <name type="synonym">Ulothrix nitens</name>
    <dbReference type="NCBI Taxonomy" id="105231"/>
    <lineage>
        <taxon>Eukaryota</taxon>
        <taxon>Viridiplantae</taxon>
        <taxon>Streptophyta</taxon>
        <taxon>Klebsormidiophyceae</taxon>
        <taxon>Klebsormidiales</taxon>
        <taxon>Klebsormidiaceae</taxon>
        <taxon>Klebsormidium</taxon>
    </lineage>
</organism>
<proteinExistence type="predicted"/>
<protein>
    <submittedName>
        <fullName evidence="2">Uncharacterized protein</fullName>
    </submittedName>
</protein>
<reference evidence="2 3" key="1">
    <citation type="journal article" date="2014" name="Nat. Commun.">
        <title>Klebsormidium flaccidum genome reveals primary factors for plant terrestrial adaptation.</title>
        <authorList>
            <person name="Hori K."/>
            <person name="Maruyama F."/>
            <person name="Fujisawa T."/>
            <person name="Togashi T."/>
            <person name="Yamamoto N."/>
            <person name="Seo M."/>
            <person name="Sato S."/>
            <person name="Yamada T."/>
            <person name="Mori H."/>
            <person name="Tajima N."/>
            <person name="Moriyama T."/>
            <person name="Ikeuchi M."/>
            <person name="Watanabe M."/>
            <person name="Wada H."/>
            <person name="Kobayashi K."/>
            <person name="Saito M."/>
            <person name="Masuda T."/>
            <person name="Sasaki-Sekimoto Y."/>
            <person name="Mashiguchi K."/>
            <person name="Awai K."/>
            <person name="Shimojima M."/>
            <person name="Masuda S."/>
            <person name="Iwai M."/>
            <person name="Nobusawa T."/>
            <person name="Narise T."/>
            <person name="Kondo S."/>
            <person name="Saito H."/>
            <person name="Sato R."/>
            <person name="Murakawa M."/>
            <person name="Ihara Y."/>
            <person name="Oshima-Yamada Y."/>
            <person name="Ohtaka K."/>
            <person name="Satoh M."/>
            <person name="Sonobe K."/>
            <person name="Ishii M."/>
            <person name="Ohtani R."/>
            <person name="Kanamori-Sato M."/>
            <person name="Honoki R."/>
            <person name="Miyazaki D."/>
            <person name="Mochizuki H."/>
            <person name="Umetsu J."/>
            <person name="Higashi K."/>
            <person name="Shibata D."/>
            <person name="Kamiya Y."/>
            <person name="Sato N."/>
            <person name="Nakamura Y."/>
            <person name="Tabata S."/>
            <person name="Ida S."/>
            <person name="Kurokawa K."/>
            <person name="Ohta H."/>
        </authorList>
    </citation>
    <scope>NUCLEOTIDE SEQUENCE [LARGE SCALE GENOMIC DNA]</scope>
    <source>
        <strain evidence="2 3">NIES-2285</strain>
    </source>
</reference>
<evidence type="ECO:0000256" key="1">
    <source>
        <dbReference type="SAM" id="MobiDB-lite"/>
    </source>
</evidence>
<keyword evidence="3" id="KW-1185">Reference proteome</keyword>